<dbReference type="EMBL" id="VIAR01000001">
    <property type="protein sequence ID" value="TQD40496.1"/>
    <property type="molecule type" value="Genomic_DNA"/>
</dbReference>
<accession>A0A507ZRR9</accession>
<dbReference type="PANTHER" id="PTHR48098:SF6">
    <property type="entry name" value="FERRI-BACILLIBACTIN ESTERASE BESA"/>
    <property type="match status" value="1"/>
</dbReference>
<evidence type="ECO:0000313" key="1">
    <source>
        <dbReference type="EMBL" id="TQD40496.1"/>
    </source>
</evidence>
<dbReference type="OrthoDB" id="1142077at2"/>
<keyword evidence="2" id="KW-1185">Reference proteome</keyword>
<dbReference type="SUPFAM" id="SSF53474">
    <property type="entry name" value="alpha/beta-Hydrolases"/>
    <property type="match status" value="1"/>
</dbReference>
<name>A0A507ZRR9_9FLAO</name>
<dbReference type="RefSeq" id="WP_141420228.1">
    <property type="nucleotide sequence ID" value="NZ_VIAR01000001.1"/>
</dbReference>
<dbReference type="InterPro" id="IPR050583">
    <property type="entry name" value="Mycobacterial_A85_antigen"/>
</dbReference>
<organism evidence="1 2">
    <name type="scientific">Haloflavibacter putidus</name>
    <dbReference type="NCBI Taxonomy" id="2576776"/>
    <lineage>
        <taxon>Bacteria</taxon>
        <taxon>Pseudomonadati</taxon>
        <taxon>Bacteroidota</taxon>
        <taxon>Flavobacteriia</taxon>
        <taxon>Flavobacteriales</taxon>
        <taxon>Flavobacteriaceae</taxon>
        <taxon>Haloflavibacter</taxon>
    </lineage>
</organism>
<dbReference type="InterPro" id="IPR000801">
    <property type="entry name" value="Esterase-like"/>
</dbReference>
<dbReference type="InterPro" id="IPR011990">
    <property type="entry name" value="TPR-like_helical_dom_sf"/>
</dbReference>
<dbReference type="Proteomes" id="UP000317169">
    <property type="component" value="Unassembled WGS sequence"/>
</dbReference>
<protein>
    <submittedName>
        <fullName evidence="1">Esterase</fullName>
    </submittedName>
</protein>
<evidence type="ECO:0000313" key="2">
    <source>
        <dbReference type="Proteomes" id="UP000317169"/>
    </source>
</evidence>
<dbReference type="PANTHER" id="PTHR48098">
    <property type="entry name" value="ENTEROCHELIN ESTERASE-RELATED"/>
    <property type="match status" value="1"/>
</dbReference>
<dbReference type="InterPro" id="IPR029058">
    <property type="entry name" value="AB_hydrolase_fold"/>
</dbReference>
<reference evidence="1 2" key="1">
    <citation type="submission" date="2019-06" db="EMBL/GenBank/DDBJ databases">
        <title>Flavibacter putida gen. nov., sp. nov., a novel marine bacterium of the family Flavobacteriaceae isolated from coastal seawater.</title>
        <authorList>
            <person name="Feng X."/>
        </authorList>
    </citation>
    <scope>NUCLEOTIDE SEQUENCE [LARGE SCALE GENOMIC DNA]</scope>
    <source>
        <strain evidence="1 2">PLHSN227</strain>
    </source>
</reference>
<proteinExistence type="predicted"/>
<gene>
    <name evidence="1" type="ORF">FKR84_00530</name>
</gene>
<dbReference type="Pfam" id="PF00756">
    <property type="entry name" value="Esterase"/>
    <property type="match status" value="1"/>
</dbReference>
<sequence length="380" mass="44473">MKNIIILVFLFSFLTGKSQVEYKMISSTILEAEREVKIQLPRNYKKNTHKSYPVFVVLDGDYLFEPVAGNVDYYSYWGEMPEAIVVGVNQISTRKADTKLDKENFFPSKSGADFFEFLGMELLPLIDQTYRTVPFSIIVGHNITANLMNYYLLKPKPLFKAYINLSPDYAPGMQDQVYNALADTEQKTWYYLATAAGDIETLREQNQAMNAKLEKISNPLLHYYFNDFEEGTHYSLVGEAIPLALKNFFSIYKPIGEKEYKKLIDKEEDYIDFLTEKYESIEELYELDINIRTEDFMTIAKAIEEKEKFEQYNDLAKLAEEHHPKTMLANYFYGRFYEEIGRLRRAIKEYEKAYAKESVSYITVDLVLDKSEELKIKRDQ</sequence>
<comment type="caution">
    <text evidence="1">The sequence shown here is derived from an EMBL/GenBank/DDBJ whole genome shotgun (WGS) entry which is preliminary data.</text>
</comment>
<dbReference type="Gene3D" id="3.40.50.1820">
    <property type="entry name" value="alpha/beta hydrolase"/>
    <property type="match status" value="1"/>
</dbReference>
<dbReference type="AlphaFoldDB" id="A0A507ZRR9"/>
<dbReference type="Gene3D" id="1.25.40.10">
    <property type="entry name" value="Tetratricopeptide repeat domain"/>
    <property type="match status" value="1"/>
</dbReference>